<reference evidence="2 3" key="1">
    <citation type="submission" date="2024-05" db="EMBL/GenBank/DDBJ databases">
        <title>Genome sequencing and assembly of Indian major carp, Cirrhinus mrigala (Hamilton, 1822).</title>
        <authorList>
            <person name="Mohindra V."/>
            <person name="Chowdhury L.M."/>
            <person name="Lal K."/>
            <person name="Jena J.K."/>
        </authorList>
    </citation>
    <scope>NUCLEOTIDE SEQUENCE [LARGE SCALE GENOMIC DNA]</scope>
    <source>
        <strain evidence="2">CM1030</strain>
        <tissue evidence="2">Blood</tissue>
    </source>
</reference>
<dbReference type="AlphaFoldDB" id="A0ABD0RY97"/>
<dbReference type="Proteomes" id="UP001529510">
    <property type="component" value="Unassembled WGS sequence"/>
</dbReference>
<gene>
    <name evidence="2" type="ORF">M9458_001537</name>
</gene>
<feature type="compositionally biased region" description="Low complexity" evidence="1">
    <location>
        <begin position="42"/>
        <end position="64"/>
    </location>
</feature>
<feature type="non-terminal residue" evidence="2">
    <location>
        <position position="64"/>
    </location>
</feature>
<sequence>SSQPITQSVLDCWRRLSVPIAHHMPRCSSTRPNLKKHHTENKTYPAYATTTAKSSTTPAEDTYQ</sequence>
<keyword evidence="3" id="KW-1185">Reference proteome</keyword>
<name>A0ABD0RY97_CIRMR</name>
<evidence type="ECO:0000313" key="2">
    <source>
        <dbReference type="EMBL" id="KAL0203519.1"/>
    </source>
</evidence>
<evidence type="ECO:0000313" key="3">
    <source>
        <dbReference type="Proteomes" id="UP001529510"/>
    </source>
</evidence>
<feature type="non-terminal residue" evidence="2">
    <location>
        <position position="1"/>
    </location>
</feature>
<evidence type="ECO:0000256" key="1">
    <source>
        <dbReference type="SAM" id="MobiDB-lite"/>
    </source>
</evidence>
<protein>
    <submittedName>
        <fullName evidence="2">Uncharacterized protein</fullName>
    </submittedName>
</protein>
<dbReference type="EMBL" id="JAMKFB020000001">
    <property type="protein sequence ID" value="KAL0203519.1"/>
    <property type="molecule type" value="Genomic_DNA"/>
</dbReference>
<organism evidence="2 3">
    <name type="scientific">Cirrhinus mrigala</name>
    <name type="common">Mrigala</name>
    <dbReference type="NCBI Taxonomy" id="683832"/>
    <lineage>
        <taxon>Eukaryota</taxon>
        <taxon>Metazoa</taxon>
        <taxon>Chordata</taxon>
        <taxon>Craniata</taxon>
        <taxon>Vertebrata</taxon>
        <taxon>Euteleostomi</taxon>
        <taxon>Actinopterygii</taxon>
        <taxon>Neopterygii</taxon>
        <taxon>Teleostei</taxon>
        <taxon>Ostariophysi</taxon>
        <taxon>Cypriniformes</taxon>
        <taxon>Cyprinidae</taxon>
        <taxon>Labeoninae</taxon>
        <taxon>Labeonini</taxon>
        <taxon>Cirrhinus</taxon>
    </lineage>
</organism>
<comment type="caution">
    <text evidence="2">The sequence shown here is derived from an EMBL/GenBank/DDBJ whole genome shotgun (WGS) entry which is preliminary data.</text>
</comment>
<proteinExistence type="predicted"/>
<feature type="region of interest" description="Disordered" evidence="1">
    <location>
        <begin position="24"/>
        <end position="64"/>
    </location>
</feature>
<accession>A0ABD0RY97</accession>